<dbReference type="Gene3D" id="2.40.50.140">
    <property type="entry name" value="Nucleic acid-binding proteins"/>
    <property type="match status" value="1"/>
</dbReference>
<feature type="domain" description="NAD-dependent DNA ligase N-terminal" evidence="9">
    <location>
        <begin position="27"/>
        <end position="424"/>
    </location>
</feature>
<dbReference type="GO" id="GO:0003911">
    <property type="term" value="F:DNA ligase (NAD+) activity"/>
    <property type="evidence" value="ECO:0007669"/>
    <property type="project" value="UniProtKB-UniRule"/>
</dbReference>
<evidence type="ECO:0000256" key="1">
    <source>
        <dbReference type="ARBA" id="ARBA00022598"/>
    </source>
</evidence>
<keyword evidence="2 7" id="KW-0235">DNA replication</keyword>
<dbReference type="PANTHER" id="PTHR47810:SF1">
    <property type="entry name" value="DNA LIGASE B"/>
    <property type="match status" value="1"/>
</dbReference>
<comment type="similarity">
    <text evidence="7">Belongs to the NAD-dependent DNA ligase family. LigB subfamily.</text>
</comment>
<keyword evidence="4 7" id="KW-0520">NAD</keyword>
<dbReference type="Gene3D" id="1.10.287.610">
    <property type="entry name" value="Helix hairpin bin"/>
    <property type="match status" value="1"/>
</dbReference>
<feature type="signal peptide" evidence="8">
    <location>
        <begin position="1"/>
        <end position="18"/>
    </location>
</feature>
<evidence type="ECO:0000256" key="4">
    <source>
        <dbReference type="ARBA" id="ARBA00023027"/>
    </source>
</evidence>
<dbReference type="InterPro" id="IPR050326">
    <property type="entry name" value="NAD_dep_DNA_ligaseB"/>
</dbReference>
<dbReference type="InterPro" id="IPR010994">
    <property type="entry name" value="RuvA_2-like"/>
</dbReference>
<dbReference type="SMART" id="SM00532">
    <property type="entry name" value="LIGANc"/>
    <property type="match status" value="1"/>
</dbReference>
<dbReference type="InterPro" id="IPR033136">
    <property type="entry name" value="DNA_ligase_CS"/>
</dbReference>
<dbReference type="AlphaFoldDB" id="A0A6G9RGQ5"/>
<evidence type="ECO:0000313" key="11">
    <source>
        <dbReference type="Proteomes" id="UP000503580"/>
    </source>
</evidence>
<evidence type="ECO:0000256" key="7">
    <source>
        <dbReference type="HAMAP-Rule" id="MF_01587"/>
    </source>
</evidence>
<evidence type="ECO:0000313" key="10">
    <source>
        <dbReference type="EMBL" id="QIR25455.1"/>
    </source>
</evidence>
<dbReference type="Gene3D" id="3.30.470.30">
    <property type="entry name" value="DNA ligase/mRNA capping enzyme"/>
    <property type="match status" value="1"/>
</dbReference>
<keyword evidence="11" id="KW-1185">Reference proteome</keyword>
<keyword evidence="8" id="KW-0732">Signal</keyword>
<evidence type="ECO:0000256" key="3">
    <source>
        <dbReference type="ARBA" id="ARBA00022763"/>
    </source>
</evidence>
<keyword evidence="5 7" id="KW-0234">DNA repair</keyword>
<dbReference type="Pfam" id="PF03120">
    <property type="entry name" value="OB_DNA_ligase"/>
    <property type="match status" value="1"/>
</dbReference>
<dbReference type="InterPro" id="IPR004150">
    <property type="entry name" value="NAD_DNA_ligase_OB"/>
</dbReference>
<evidence type="ECO:0000256" key="6">
    <source>
        <dbReference type="ARBA" id="ARBA00034005"/>
    </source>
</evidence>
<comment type="function">
    <text evidence="7">Catalyzes the formation of phosphodiester linkages between 5'-phosphoryl and 3'-hydroxyl groups in double-stranded DNA using NAD as a coenzyme and as the energy source for the reaction.</text>
</comment>
<feature type="active site" description="N6-AMP-lysine intermediate" evidence="7">
    <location>
        <position position="123"/>
    </location>
</feature>
<dbReference type="GO" id="GO:0006260">
    <property type="term" value="P:DNA replication"/>
    <property type="evidence" value="ECO:0007669"/>
    <property type="project" value="UniProtKB-KW"/>
</dbReference>
<sequence length="558" mass="62532">MKAWMMGLGWLLVMQVQASCPVWSAARAEQEIAQLQGQIAKWNADYWRQGASGVSDGVYDQLTARLAQWQHCFGAKPVESTSLPPLHDALKHPVAHTGVRKLADARAVEQWMQDKAELWVQPKVDGVAVTLVYRHGQLYQAISRGDGLVGEDWTDKVRQIPSLPKTVQGALANSVLQGEIFLRAEGHVQRKMGGMNARAKVAGMLMRQGKREPLSALSLFIWAWPDGPAAMSERLAQLSASGFELAQRYSHRVSRVQEVANWREHWLTTPLPFATDGIVIRQAKEPAGAYWQPTQGTWVAAWKYEPVTQVAQVNGIHFSIGRSGKVSVVAELEPVKLDDKLVRRVNVGSVARWRRLDFTVGDQLLVSLAGQGIPRLDSVVWRGQDRTKPNPPQGEYHSLTCYFLTDGCRAQFLARLNWLSSPQVFNLEGLGEAGWSRVMMALPFDHLFSWLEWQAAQLKAIPGIAPERGEQLWHRFDMTRRQPFRLWVKALGAPLPETALQASGDTSWQQISARDELAWQKLPGIGRERARRLVTFFHHPTIVALADKLHMLGVVGFD</sequence>
<protein>
    <recommendedName>
        <fullName evidence="7">DNA ligase B</fullName>
        <ecNumber evidence="7">6.5.1.2</ecNumber>
    </recommendedName>
    <alternativeName>
        <fullName evidence="7">Polydeoxyribonucleotide synthase [NAD(+)] B</fullName>
    </alternativeName>
</protein>
<feature type="chain" id="PRO_5026354898" description="DNA ligase B" evidence="8">
    <location>
        <begin position="19"/>
        <end position="558"/>
    </location>
</feature>
<organism evidence="10 11">
    <name type="scientific">Kluyvera genomosp. 3</name>
    <dbReference type="NCBI Taxonomy" id="2774055"/>
    <lineage>
        <taxon>Bacteria</taxon>
        <taxon>Pseudomonadati</taxon>
        <taxon>Pseudomonadota</taxon>
        <taxon>Gammaproteobacteria</taxon>
        <taxon>Enterobacterales</taxon>
        <taxon>Enterobacteriaceae</taxon>
        <taxon>Kluyvera</taxon>
    </lineage>
</organism>
<dbReference type="SUPFAM" id="SSF50249">
    <property type="entry name" value="Nucleic acid-binding proteins"/>
    <property type="match status" value="1"/>
</dbReference>
<dbReference type="InterPro" id="IPR012340">
    <property type="entry name" value="NA-bd_OB-fold"/>
</dbReference>
<dbReference type="RefSeq" id="WP_167574794.1">
    <property type="nucleotide sequence ID" value="NZ_CP050321.1"/>
</dbReference>
<dbReference type="HAMAP" id="MF_01587">
    <property type="entry name" value="DNA_ligase_B"/>
    <property type="match status" value="1"/>
</dbReference>
<keyword evidence="3 7" id="KW-0227">DNA damage</keyword>
<evidence type="ECO:0000256" key="2">
    <source>
        <dbReference type="ARBA" id="ARBA00022705"/>
    </source>
</evidence>
<comment type="catalytic activity">
    <reaction evidence="6 7">
        <text>NAD(+) + (deoxyribonucleotide)n-3'-hydroxyl + 5'-phospho-(deoxyribonucleotide)m = (deoxyribonucleotide)n+m + AMP + beta-nicotinamide D-nucleotide.</text>
        <dbReference type="EC" id="6.5.1.2"/>
    </reaction>
</comment>
<dbReference type="PANTHER" id="PTHR47810">
    <property type="entry name" value="DNA LIGASE"/>
    <property type="match status" value="1"/>
</dbReference>
<dbReference type="InterPro" id="IPR013840">
    <property type="entry name" value="DNAligase_N"/>
</dbReference>
<dbReference type="SUPFAM" id="SSF56091">
    <property type="entry name" value="DNA ligase/mRNA capping enzyme, catalytic domain"/>
    <property type="match status" value="1"/>
</dbReference>
<evidence type="ECO:0000256" key="8">
    <source>
        <dbReference type="SAM" id="SignalP"/>
    </source>
</evidence>
<dbReference type="InterPro" id="IPR018239">
    <property type="entry name" value="DNA_ligase_AS"/>
</dbReference>
<dbReference type="SUPFAM" id="SSF47781">
    <property type="entry name" value="RuvA domain 2-like"/>
    <property type="match status" value="1"/>
</dbReference>
<evidence type="ECO:0000259" key="9">
    <source>
        <dbReference type="SMART" id="SM00532"/>
    </source>
</evidence>
<dbReference type="EMBL" id="CP050321">
    <property type="protein sequence ID" value="QIR25455.1"/>
    <property type="molecule type" value="Genomic_DNA"/>
</dbReference>
<dbReference type="Proteomes" id="UP000503580">
    <property type="component" value="Chromosome"/>
</dbReference>
<gene>
    <name evidence="7 10" type="primary">ligB</name>
    <name evidence="10" type="ORF">GY169_01005</name>
</gene>
<keyword evidence="1 7" id="KW-0436">Ligase</keyword>
<reference evidence="10 11" key="1">
    <citation type="submission" date="2020-02" db="EMBL/GenBank/DDBJ databases">
        <title>Whole genome PO2S7.</title>
        <authorList>
            <person name="Singha K.M."/>
        </authorList>
    </citation>
    <scope>NUCLEOTIDE SEQUENCE [LARGE SCALE GENOMIC DNA]</scope>
    <source>
        <strain evidence="10 11">PO2S7</strain>
    </source>
</reference>
<dbReference type="PROSITE" id="PS01055">
    <property type="entry name" value="DNA_LIGASE_N1"/>
    <property type="match status" value="1"/>
</dbReference>
<dbReference type="InterPro" id="IPR013839">
    <property type="entry name" value="DNAligase_adenylation"/>
</dbReference>
<accession>A0A6G9RGQ5</accession>
<name>A0A6G9RGQ5_9ENTR</name>
<dbReference type="GO" id="GO:0006281">
    <property type="term" value="P:DNA repair"/>
    <property type="evidence" value="ECO:0007669"/>
    <property type="project" value="UniProtKB-KW"/>
</dbReference>
<dbReference type="FunFam" id="3.30.470.30:FF:000007">
    <property type="entry name" value="DNA ligase B"/>
    <property type="match status" value="1"/>
</dbReference>
<dbReference type="Pfam" id="PF01653">
    <property type="entry name" value="DNA_ligase_aden"/>
    <property type="match status" value="1"/>
</dbReference>
<evidence type="ECO:0000256" key="5">
    <source>
        <dbReference type="ARBA" id="ARBA00023204"/>
    </source>
</evidence>
<dbReference type="EC" id="6.5.1.2" evidence="7"/>
<dbReference type="NCBIfam" id="NF005987">
    <property type="entry name" value="PRK08097.1"/>
    <property type="match status" value="1"/>
</dbReference>
<dbReference type="PROSITE" id="PS01056">
    <property type="entry name" value="DNA_LIGASE_N2"/>
    <property type="match status" value="1"/>
</dbReference>
<dbReference type="InterPro" id="IPR020923">
    <property type="entry name" value="DNA_ligase_B"/>
</dbReference>
<proteinExistence type="inferred from homology"/>
<dbReference type="KEGG" id="kgn:GY169_01005"/>